<evidence type="ECO:0000313" key="3">
    <source>
        <dbReference type="Proteomes" id="UP001267426"/>
    </source>
</evidence>
<accession>A0ABU3BSM0</accession>
<reference evidence="2 3" key="1">
    <citation type="submission" date="2023-09" db="EMBL/GenBank/DDBJ databases">
        <authorList>
            <person name="Rey-Velasco X."/>
        </authorList>
    </citation>
    <scope>NUCLEOTIDE SEQUENCE [LARGE SCALE GENOMIC DNA]</scope>
    <source>
        <strain evidence="2 3">F394</strain>
    </source>
</reference>
<name>A0ABU3BSM0_9BACT</name>
<evidence type="ECO:0000259" key="1">
    <source>
        <dbReference type="Pfam" id="PF22513"/>
    </source>
</evidence>
<dbReference type="Pfam" id="PF22513">
    <property type="entry name" value="FitA-like_RHH"/>
    <property type="match status" value="1"/>
</dbReference>
<dbReference type="EMBL" id="JAVRHT010000025">
    <property type="protein sequence ID" value="MDT0632290.1"/>
    <property type="molecule type" value="Genomic_DNA"/>
</dbReference>
<dbReference type="InterPro" id="IPR013321">
    <property type="entry name" value="Arc_rbn_hlx_hlx"/>
</dbReference>
<gene>
    <name evidence="2" type="ORF">RM540_11080</name>
</gene>
<dbReference type="Proteomes" id="UP001267426">
    <property type="component" value="Unassembled WGS sequence"/>
</dbReference>
<evidence type="ECO:0000313" key="2">
    <source>
        <dbReference type="EMBL" id="MDT0632290.1"/>
    </source>
</evidence>
<keyword evidence="3" id="KW-1185">Reference proteome</keyword>
<sequence>MPLCTGAAPPEAFGRGGSAYRGRTFHARDRPAPALMATLTLQNVPDDLHRRLKERAERNRRSIDREAVRLLEEAVRAPQPEKDEAWEQATALRERLAARGFKPLTAEEVQEAIEQGRP</sequence>
<dbReference type="SUPFAM" id="SSF47598">
    <property type="entry name" value="Ribbon-helix-helix"/>
    <property type="match status" value="1"/>
</dbReference>
<proteinExistence type="predicted"/>
<protein>
    <recommendedName>
        <fullName evidence="1">Antitoxin FitA-like ribbon-helix-helix domain-containing protein</fullName>
    </recommendedName>
</protein>
<comment type="caution">
    <text evidence="2">The sequence shown here is derived from an EMBL/GenBank/DDBJ whole genome shotgun (WGS) entry which is preliminary data.</text>
</comment>
<dbReference type="Gene3D" id="1.10.1220.10">
    <property type="entry name" value="Met repressor-like"/>
    <property type="match status" value="1"/>
</dbReference>
<dbReference type="RefSeq" id="WP_311664053.1">
    <property type="nucleotide sequence ID" value="NZ_JAVRHT010000025.1"/>
</dbReference>
<organism evidence="2 3">
    <name type="scientific">Rubrivirga litoralis</name>
    <dbReference type="NCBI Taxonomy" id="3075598"/>
    <lineage>
        <taxon>Bacteria</taxon>
        <taxon>Pseudomonadati</taxon>
        <taxon>Rhodothermota</taxon>
        <taxon>Rhodothermia</taxon>
        <taxon>Rhodothermales</taxon>
        <taxon>Rubricoccaceae</taxon>
        <taxon>Rubrivirga</taxon>
    </lineage>
</organism>
<dbReference type="InterPro" id="IPR010985">
    <property type="entry name" value="Ribbon_hlx_hlx"/>
</dbReference>
<dbReference type="InterPro" id="IPR053853">
    <property type="entry name" value="FitA-like_RHH"/>
</dbReference>
<feature type="domain" description="Antitoxin FitA-like ribbon-helix-helix" evidence="1">
    <location>
        <begin position="37"/>
        <end position="75"/>
    </location>
</feature>